<name>A0A7W3PP75_9MICO</name>
<dbReference type="InterPro" id="IPR059026">
    <property type="entry name" value="LpqB_N"/>
</dbReference>
<evidence type="ECO:0000256" key="1">
    <source>
        <dbReference type="SAM" id="SignalP"/>
    </source>
</evidence>
<comment type="caution">
    <text evidence="3">The sequence shown here is derived from an EMBL/GenBank/DDBJ whole genome shotgun (WGS) entry which is preliminary data.</text>
</comment>
<organism evidence="3 4">
    <name type="scientific">Alpinimonas psychrophila</name>
    <dbReference type="NCBI Taxonomy" id="748908"/>
    <lineage>
        <taxon>Bacteria</taxon>
        <taxon>Bacillati</taxon>
        <taxon>Actinomycetota</taxon>
        <taxon>Actinomycetes</taxon>
        <taxon>Micrococcales</taxon>
        <taxon>Microbacteriaceae</taxon>
        <taxon>Alpinimonas</taxon>
    </lineage>
</organism>
<dbReference type="PROSITE" id="PS51257">
    <property type="entry name" value="PROKAR_LIPOPROTEIN"/>
    <property type="match status" value="1"/>
</dbReference>
<feature type="domain" description="GerMN" evidence="2">
    <location>
        <begin position="200"/>
        <end position="292"/>
    </location>
</feature>
<proteinExistence type="predicted"/>
<dbReference type="InterPro" id="IPR019606">
    <property type="entry name" value="GerMN"/>
</dbReference>
<gene>
    <name evidence="3" type="ORF">FB555_001305</name>
</gene>
<accession>A0A7W3PP75</accession>
<evidence type="ECO:0000313" key="4">
    <source>
        <dbReference type="Proteomes" id="UP000524237"/>
    </source>
</evidence>
<dbReference type="EMBL" id="JACGWU010000003">
    <property type="protein sequence ID" value="MBA8829202.1"/>
    <property type="molecule type" value="Genomic_DNA"/>
</dbReference>
<dbReference type="Proteomes" id="UP000524237">
    <property type="component" value="Unassembled WGS sequence"/>
</dbReference>
<feature type="signal peptide" evidence="1">
    <location>
        <begin position="1"/>
        <end position="22"/>
    </location>
</feature>
<evidence type="ECO:0000313" key="3">
    <source>
        <dbReference type="EMBL" id="MBA8829202.1"/>
    </source>
</evidence>
<dbReference type="AlphaFoldDB" id="A0A7W3PP75"/>
<evidence type="ECO:0000259" key="2">
    <source>
        <dbReference type="SMART" id="SM00909"/>
    </source>
</evidence>
<sequence length="560" mass="58522">MTRTLLAVLVATALTISAAACSGIPRSGNVQKGAAVAQDDSNAIEFLPASPVDGATQEQILRGFLDAASSPQDDYAIAREYLAGTFVANWDASASVTVDFGVRSVVLTSDTAAVLQTVASATVDGRGAYAEIKPSSPLSLSYKFVSEKGQWRLVAVPAGVVIDRFTFDQVFSTHALYFFDPTFMHLVPDLRYFPAGSFTTTRIMKALLQGPAAWLADGGAVVSAFPAGTALVAETVPIAARIAMVDLTSQALQATREGFIHMQAQTTASLNSIDSVSGVQLLVAGNQQDIAASTNPDLDITTRVDARPLGMFNGTFGFLNGETAEPIAGLSELLQPLNATAITVASSLVLAAARTEAGVVLVRSTSGVTMLDTRPGLISPSLDPSNYIWSVPANAPMEINVYSTDGQVTQVAAPWPEASRIVSLNIARDGSRLVALLALGDQTRFVAANIQRGDRNRPVKIGTPINVITDAGIPLDATWADPTTVVSLVKGADGSSHLASQTIGGQSQELPSSAPVVSLAGANMMTQLRIRAADGSLYVLRGTSYWQLIASNVSVLATLQ</sequence>
<keyword evidence="4" id="KW-1185">Reference proteome</keyword>
<dbReference type="RefSeq" id="WP_182484644.1">
    <property type="nucleotide sequence ID" value="NZ_JACGWU010000003.1"/>
</dbReference>
<keyword evidence="1" id="KW-0732">Signal</keyword>
<dbReference type="Pfam" id="PF25976">
    <property type="entry name" value="LpqB_N"/>
    <property type="match status" value="1"/>
</dbReference>
<dbReference type="Pfam" id="PF10646">
    <property type="entry name" value="Germane"/>
    <property type="match status" value="1"/>
</dbReference>
<feature type="chain" id="PRO_5039168911" description="GerMN domain-containing protein" evidence="1">
    <location>
        <begin position="23"/>
        <end position="560"/>
    </location>
</feature>
<protein>
    <recommendedName>
        <fullName evidence="2">GerMN domain-containing protein</fullName>
    </recommendedName>
</protein>
<dbReference type="SMART" id="SM00909">
    <property type="entry name" value="Germane"/>
    <property type="match status" value="1"/>
</dbReference>
<reference evidence="3 4" key="1">
    <citation type="submission" date="2020-07" db="EMBL/GenBank/DDBJ databases">
        <title>Sequencing the genomes of 1000 actinobacteria strains.</title>
        <authorList>
            <person name="Klenk H.-P."/>
        </authorList>
    </citation>
    <scope>NUCLEOTIDE SEQUENCE [LARGE SCALE GENOMIC DNA]</scope>
    <source>
        <strain evidence="3 4">DSM 23737</strain>
    </source>
</reference>